<organism evidence="2 3">
    <name type="scientific">Tessaracoccus defluvii</name>
    <dbReference type="NCBI Taxonomy" id="1285901"/>
    <lineage>
        <taxon>Bacteria</taxon>
        <taxon>Bacillati</taxon>
        <taxon>Actinomycetota</taxon>
        <taxon>Actinomycetes</taxon>
        <taxon>Propionibacteriales</taxon>
        <taxon>Propionibacteriaceae</taxon>
        <taxon>Tessaracoccus</taxon>
    </lineage>
</organism>
<dbReference type="KEGG" id="tdf:H9L22_09690"/>
<dbReference type="AlphaFoldDB" id="A0A7H0H243"/>
<feature type="region of interest" description="Disordered" evidence="1">
    <location>
        <begin position="190"/>
        <end position="212"/>
    </location>
</feature>
<dbReference type="RefSeq" id="WP_187719749.1">
    <property type="nucleotide sequence ID" value="NZ_BAABBL010000022.1"/>
</dbReference>
<evidence type="ECO:0000313" key="2">
    <source>
        <dbReference type="EMBL" id="QNP54609.1"/>
    </source>
</evidence>
<proteinExistence type="predicted"/>
<evidence type="ECO:0000313" key="3">
    <source>
        <dbReference type="Proteomes" id="UP000516117"/>
    </source>
</evidence>
<gene>
    <name evidence="2" type="ORF">H9L22_09690</name>
</gene>
<dbReference type="Proteomes" id="UP000516117">
    <property type="component" value="Chromosome"/>
</dbReference>
<evidence type="ECO:0000256" key="1">
    <source>
        <dbReference type="SAM" id="MobiDB-lite"/>
    </source>
</evidence>
<sequence>MTAPDDGIDLRNLPRFLKHLTHPERDRVASQFAQRLLDDGGEVVEFWGPQQMDVWRLTIRRGGHLVGFGVERGYPDGVTVRPAAGTQWTQAISLKLGIFAWARANDVELILDHPYDFRVDLLADGIATLDWLDAGNDEVVLRVHQAFRDGCFSRRTAVTWRVQKVDDAAALSSRPHGMCVLWAGSGLRARTRTGGTGSDRCPRRPPCGSPGR</sequence>
<protein>
    <submittedName>
        <fullName evidence="2">Uncharacterized protein</fullName>
    </submittedName>
</protein>
<accession>A0A7H0H243</accession>
<reference evidence="2 3" key="1">
    <citation type="submission" date="2020-08" db="EMBL/GenBank/DDBJ databases">
        <title>Genome sequence of Tessaracoccus defluvii JCM 17540T.</title>
        <authorList>
            <person name="Hyun D.-W."/>
            <person name="Bae J.-W."/>
        </authorList>
    </citation>
    <scope>NUCLEOTIDE SEQUENCE [LARGE SCALE GENOMIC DNA]</scope>
    <source>
        <strain evidence="2 3">JCM 17540</strain>
    </source>
</reference>
<keyword evidence="3" id="KW-1185">Reference proteome</keyword>
<dbReference type="EMBL" id="CP060789">
    <property type="protein sequence ID" value="QNP54609.1"/>
    <property type="molecule type" value="Genomic_DNA"/>
</dbReference>
<name>A0A7H0H243_9ACTN</name>